<dbReference type="InterPro" id="IPR008635">
    <property type="entry name" value="Coiled_stalk_dom"/>
</dbReference>
<organism evidence="2 3">
    <name type="scientific">Paracidovorax wautersii</name>
    <dbReference type="NCBI Taxonomy" id="1177982"/>
    <lineage>
        <taxon>Bacteria</taxon>
        <taxon>Pseudomonadati</taxon>
        <taxon>Pseudomonadota</taxon>
        <taxon>Betaproteobacteria</taxon>
        <taxon>Burkholderiales</taxon>
        <taxon>Comamonadaceae</taxon>
        <taxon>Paracidovorax</taxon>
    </lineage>
</organism>
<reference evidence="3" key="1">
    <citation type="submission" date="2016-10" db="EMBL/GenBank/DDBJ databases">
        <authorList>
            <person name="Varghese N."/>
            <person name="Submissions S."/>
        </authorList>
    </citation>
    <scope>NUCLEOTIDE SEQUENCE [LARGE SCALE GENOMIC DNA]</scope>
    <source>
        <strain evidence="3">DSM 27981</strain>
    </source>
</reference>
<dbReference type="RefSeq" id="WP_092940757.1">
    <property type="nucleotide sequence ID" value="NZ_FONX01000014.1"/>
</dbReference>
<feature type="domain" description="Trimeric autotransporter adhesin YadA-like stalk" evidence="1">
    <location>
        <begin position="13"/>
        <end position="42"/>
    </location>
</feature>
<dbReference type="Proteomes" id="UP000199119">
    <property type="component" value="Unassembled WGS sequence"/>
</dbReference>
<dbReference type="OrthoDB" id="7058362at2"/>
<gene>
    <name evidence="2" type="ORF">SAMN04489711_11451</name>
</gene>
<accession>A0A1I2GAA2</accession>
<keyword evidence="3" id="KW-1185">Reference proteome</keyword>
<protein>
    <recommendedName>
        <fullName evidence="1">Trimeric autotransporter adhesin YadA-like stalk domain-containing protein</fullName>
    </recommendedName>
</protein>
<evidence type="ECO:0000313" key="2">
    <source>
        <dbReference type="EMBL" id="SFF14664.1"/>
    </source>
</evidence>
<name>A0A1I2GAA2_9BURK</name>
<proteinExistence type="predicted"/>
<dbReference type="AlphaFoldDB" id="A0A1I2GAA2"/>
<sequence>MKITNNLDANGNRITNLADAQNPQDAVTKAQLDAAVQGLKWKDPVRAATTANITLSGLQTIDGVALAAGDRVLVKDQTSAADNGIYRAASGAWTRAADFDASAEVLGAAVFVSEGATLGNQQWQMTTDAPITIGTTALAWGQFGGGKSYTAGAGITINGAVVAIDTAVVARKAVATIGDGTATTITVAHNLGTRDVQLSVRETATNAGVLCDWVANSDETVQLTFAVAPTTGQYRVAVVA</sequence>
<dbReference type="Pfam" id="PF05662">
    <property type="entry name" value="YadA_stalk"/>
    <property type="match status" value="1"/>
</dbReference>
<evidence type="ECO:0000259" key="1">
    <source>
        <dbReference type="Pfam" id="PF05662"/>
    </source>
</evidence>
<dbReference type="EMBL" id="FONX01000014">
    <property type="protein sequence ID" value="SFF14664.1"/>
    <property type="molecule type" value="Genomic_DNA"/>
</dbReference>
<dbReference type="STRING" id="1177982.SAMN04489711_11451"/>
<evidence type="ECO:0000313" key="3">
    <source>
        <dbReference type="Proteomes" id="UP000199119"/>
    </source>
</evidence>